<name>A0A4U1CCU2_9SPHI</name>
<sequence length="102" mass="11341">MEKRTEIAQLKNSTLSIVLIVVNILLSIILSTTFNKNNELAQEMILFPIAASTTILLGAYALTYRGKAHRWAIWLFVIALIISVAYIALLWYATGLAAAFKN</sequence>
<accession>A0A4U1CCU2</accession>
<keyword evidence="1" id="KW-0812">Transmembrane</keyword>
<reference evidence="2 3" key="1">
    <citation type="submission" date="2019-04" db="EMBL/GenBank/DDBJ databases">
        <title>Pedobacter sp. AR-2-6 sp. nov., isolated from Arctic soil.</title>
        <authorList>
            <person name="Dahal R.H."/>
            <person name="Kim D.-U."/>
        </authorList>
    </citation>
    <scope>NUCLEOTIDE SEQUENCE [LARGE SCALE GENOMIC DNA]</scope>
    <source>
        <strain evidence="2 3">AR-2-6</strain>
    </source>
</reference>
<comment type="caution">
    <text evidence="2">The sequence shown here is derived from an EMBL/GenBank/DDBJ whole genome shotgun (WGS) entry which is preliminary data.</text>
</comment>
<feature type="transmembrane region" description="Helical" evidence="1">
    <location>
        <begin position="45"/>
        <end position="64"/>
    </location>
</feature>
<dbReference type="RefSeq" id="WP_136875466.1">
    <property type="nucleotide sequence ID" value="NZ_SWBO01000003.1"/>
</dbReference>
<dbReference type="EMBL" id="SWBO01000003">
    <property type="protein sequence ID" value="TKC01774.1"/>
    <property type="molecule type" value="Genomic_DNA"/>
</dbReference>
<gene>
    <name evidence="2" type="ORF">FA045_05850</name>
</gene>
<proteinExistence type="predicted"/>
<keyword evidence="1" id="KW-1133">Transmembrane helix</keyword>
<keyword evidence="1" id="KW-0472">Membrane</keyword>
<feature type="transmembrane region" description="Helical" evidence="1">
    <location>
        <begin position="71"/>
        <end position="93"/>
    </location>
</feature>
<evidence type="ECO:0000256" key="1">
    <source>
        <dbReference type="SAM" id="Phobius"/>
    </source>
</evidence>
<evidence type="ECO:0000313" key="2">
    <source>
        <dbReference type="EMBL" id="TKC01774.1"/>
    </source>
</evidence>
<keyword evidence="3" id="KW-1185">Reference proteome</keyword>
<dbReference type="AlphaFoldDB" id="A0A4U1CCU2"/>
<organism evidence="2 3">
    <name type="scientific">Pedobacter cryotolerans</name>
    <dbReference type="NCBI Taxonomy" id="2571270"/>
    <lineage>
        <taxon>Bacteria</taxon>
        <taxon>Pseudomonadati</taxon>
        <taxon>Bacteroidota</taxon>
        <taxon>Sphingobacteriia</taxon>
        <taxon>Sphingobacteriales</taxon>
        <taxon>Sphingobacteriaceae</taxon>
        <taxon>Pedobacter</taxon>
    </lineage>
</organism>
<evidence type="ECO:0000313" key="3">
    <source>
        <dbReference type="Proteomes" id="UP000310477"/>
    </source>
</evidence>
<feature type="transmembrane region" description="Helical" evidence="1">
    <location>
        <begin position="12"/>
        <end position="33"/>
    </location>
</feature>
<dbReference type="Proteomes" id="UP000310477">
    <property type="component" value="Unassembled WGS sequence"/>
</dbReference>
<protein>
    <submittedName>
        <fullName evidence="2">Uncharacterized protein</fullName>
    </submittedName>
</protein>